<dbReference type="EMBL" id="ML208272">
    <property type="protein sequence ID" value="TFK73866.1"/>
    <property type="molecule type" value="Genomic_DNA"/>
</dbReference>
<reference evidence="1 2" key="1">
    <citation type="journal article" date="2019" name="Nat. Ecol. Evol.">
        <title>Megaphylogeny resolves global patterns of mushroom evolution.</title>
        <authorList>
            <person name="Varga T."/>
            <person name="Krizsan K."/>
            <person name="Foldi C."/>
            <person name="Dima B."/>
            <person name="Sanchez-Garcia M."/>
            <person name="Sanchez-Ramirez S."/>
            <person name="Szollosi G.J."/>
            <person name="Szarkandi J.G."/>
            <person name="Papp V."/>
            <person name="Albert L."/>
            <person name="Andreopoulos W."/>
            <person name="Angelini C."/>
            <person name="Antonin V."/>
            <person name="Barry K.W."/>
            <person name="Bougher N.L."/>
            <person name="Buchanan P."/>
            <person name="Buyck B."/>
            <person name="Bense V."/>
            <person name="Catcheside P."/>
            <person name="Chovatia M."/>
            <person name="Cooper J."/>
            <person name="Damon W."/>
            <person name="Desjardin D."/>
            <person name="Finy P."/>
            <person name="Geml J."/>
            <person name="Haridas S."/>
            <person name="Hughes K."/>
            <person name="Justo A."/>
            <person name="Karasinski D."/>
            <person name="Kautmanova I."/>
            <person name="Kiss B."/>
            <person name="Kocsube S."/>
            <person name="Kotiranta H."/>
            <person name="LaButti K.M."/>
            <person name="Lechner B.E."/>
            <person name="Liimatainen K."/>
            <person name="Lipzen A."/>
            <person name="Lukacs Z."/>
            <person name="Mihaltcheva S."/>
            <person name="Morgado L.N."/>
            <person name="Niskanen T."/>
            <person name="Noordeloos M.E."/>
            <person name="Ohm R.A."/>
            <person name="Ortiz-Santana B."/>
            <person name="Ovrebo C."/>
            <person name="Racz N."/>
            <person name="Riley R."/>
            <person name="Savchenko A."/>
            <person name="Shiryaev A."/>
            <person name="Soop K."/>
            <person name="Spirin V."/>
            <person name="Szebenyi C."/>
            <person name="Tomsovsky M."/>
            <person name="Tulloss R.E."/>
            <person name="Uehling J."/>
            <person name="Grigoriev I.V."/>
            <person name="Vagvolgyi C."/>
            <person name="Papp T."/>
            <person name="Martin F.M."/>
            <person name="Miettinen O."/>
            <person name="Hibbett D.S."/>
            <person name="Nagy L.G."/>
        </authorList>
    </citation>
    <scope>NUCLEOTIDE SEQUENCE [LARGE SCALE GENOMIC DNA]</scope>
    <source>
        <strain evidence="1 2">NL-1719</strain>
    </source>
</reference>
<proteinExistence type="predicted"/>
<evidence type="ECO:0000313" key="1">
    <source>
        <dbReference type="EMBL" id="TFK73866.1"/>
    </source>
</evidence>
<evidence type="ECO:0000313" key="2">
    <source>
        <dbReference type="Proteomes" id="UP000308600"/>
    </source>
</evidence>
<keyword evidence="2" id="KW-1185">Reference proteome</keyword>
<dbReference type="Proteomes" id="UP000308600">
    <property type="component" value="Unassembled WGS sequence"/>
</dbReference>
<accession>A0ACD3B7P6</accession>
<sequence length="296" mass="33926">MENGDQVKPDAKPQNVDGPVNDQAGVDYDPILPPELEQRIFQMAFRDDENMKNPFRLLFVAKRVFEWLIPLLYEVVVRHPSKRWPPVGISFNLPKYGKYVRHVLLETIEAEGMEYLTHCRNINDLAIISLPDRFKPDQLDALTTLPLQRICIDIRVIPESPLTSALFAKITHLDIACFTDWESLSPNIISQFTSLTHLMMLGDDSMSSKINSITKHLPKLKLFLVISYTYQGNIVERPWKNESSDPRVVTLSCSFVQHWMAAAQGFENPWSFGEDILAKRQQSGGKSEERELILTE</sequence>
<protein>
    <submittedName>
        <fullName evidence="1">Uncharacterized protein</fullName>
    </submittedName>
</protein>
<gene>
    <name evidence="1" type="ORF">BDN72DRAFT_956201</name>
</gene>
<name>A0ACD3B7P6_9AGAR</name>
<organism evidence="1 2">
    <name type="scientific">Pluteus cervinus</name>
    <dbReference type="NCBI Taxonomy" id="181527"/>
    <lineage>
        <taxon>Eukaryota</taxon>
        <taxon>Fungi</taxon>
        <taxon>Dikarya</taxon>
        <taxon>Basidiomycota</taxon>
        <taxon>Agaricomycotina</taxon>
        <taxon>Agaricomycetes</taxon>
        <taxon>Agaricomycetidae</taxon>
        <taxon>Agaricales</taxon>
        <taxon>Pluteineae</taxon>
        <taxon>Pluteaceae</taxon>
        <taxon>Pluteus</taxon>
    </lineage>
</organism>